<dbReference type="AlphaFoldDB" id="A0A1G6NUI9"/>
<dbReference type="PANTHER" id="PTHR36838:SF1">
    <property type="entry name" value="SLR1864 PROTEIN"/>
    <property type="match status" value="1"/>
</dbReference>
<evidence type="ECO:0000256" key="6">
    <source>
        <dbReference type="ARBA" id="ARBA00023136"/>
    </source>
</evidence>
<reference evidence="9" key="1">
    <citation type="submission" date="2016-10" db="EMBL/GenBank/DDBJ databases">
        <authorList>
            <person name="Varghese N."/>
            <person name="Submissions S."/>
        </authorList>
    </citation>
    <scope>NUCLEOTIDE SEQUENCE [LARGE SCALE GENOMIC DNA]</scope>
    <source>
        <strain evidence="9">DSM 23095</strain>
    </source>
</reference>
<evidence type="ECO:0000256" key="2">
    <source>
        <dbReference type="ARBA" id="ARBA00022448"/>
    </source>
</evidence>
<feature type="transmembrane region" description="Helical" evidence="7">
    <location>
        <begin position="131"/>
        <end position="147"/>
    </location>
</feature>
<evidence type="ECO:0000256" key="1">
    <source>
        <dbReference type="ARBA" id="ARBA00004141"/>
    </source>
</evidence>
<proteinExistence type="predicted"/>
<evidence type="ECO:0000256" key="3">
    <source>
        <dbReference type="ARBA" id="ARBA00022475"/>
    </source>
</evidence>
<keyword evidence="2" id="KW-0813">Transport</keyword>
<dbReference type="InterPro" id="IPR004776">
    <property type="entry name" value="Mem_transp_PIN-like"/>
</dbReference>
<dbReference type="GO" id="GO:0055085">
    <property type="term" value="P:transmembrane transport"/>
    <property type="evidence" value="ECO:0007669"/>
    <property type="project" value="InterPro"/>
</dbReference>
<feature type="transmembrane region" description="Helical" evidence="7">
    <location>
        <begin position="56"/>
        <end position="76"/>
    </location>
</feature>
<feature type="transmembrane region" description="Helical" evidence="7">
    <location>
        <begin position="88"/>
        <end position="110"/>
    </location>
</feature>
<evidence type="ECO:0000256" key="4">
    <source>
        <dbReference type="ARBA" id="ARBA00022692"/>
    </source>
</evidence>
<name>A0A1G6NUI9_9BACT</name>
<keyword evidence="9" id="KW-1185">Reference proteome</keyword>
<evidence type="ECO:0000256" key="7">
    <source>
        <dbReference type="SAM" id="Phobius"/>
    </source>
</evidence>
<dbReference type="Proteomes" id="UP000199060">
    <property type="component" value="Unassembled WGS sequence"/>
</dbReference>
<accession>A0A1G6NUI9</accession>
<feature type="transmembrane region" description="Helical" evidence="7">
    <location>
        <begin position="218"/>
        <end position="240"/>
    </location>
</feature>
<feature type="transmembrane region" description="Helical" evidence="7">
    <location>
        <begin position="252"/>
        <end position="272"/>
    </location>
</feature>
<protein>
    <recommendedName>
        <fullName evidence="10">AEC family transporter</fullName>
    </recommendedName>
</protein>
<keyword evidence="4 7" id="KW-0812">Transmembrane</keyword>
<dbReference type="PANTHER" id="PTHR36838">
    <property type="entry name" value="AUXIN EFFLUX CARRIER FAMILY PROTEIN"/>
    <property type="match status" value="1"/>
</dbReference>
<keyword evidence="3" id="KW-1003">Cell membrane</keyword>
<dbReference type="RefSeq" id="WP_087937919.1">
    <property type="nucleotide sequence ID" value="NZ_FNAC01000004.1"/>
</dbReference>
<feature type="transmembrane region" description="Helical" evidence="7">
    <location>
        <begin position="278"/>
        <end position="301"/>
    </location>
</feature>
<organism evidence="8 9">
    <name type="scientific">Algoriphagus faecimaris</name>
    <dbReference type="NCBI Taxonomy" id="686796"/>
    <lineage>
        <taxon>Bacteria</taxon>
        <taxon>Pseudomonadati</taxon>
        <taxon>Bacteroidota</taxon>
        <taxon>Cytophagia</taxon>
        <taxon>Cytophagales</taxon>
        <taxon>Cyclobacteriaceae</taxon>
        <taxon>Algoriphagus</taxon>
    </lineage>
</organism>
<keyword evidence="6 7" id="KW-0472">Membrane</keyword>
<evidence type="ECO:0000256" key="5">
    <source>
        <dbReference type="ARBA" id="ARBA00022989"/>
    </source>
</evidence>
<dbReference type="GO" id="GO:0016020">
    <property type="term" value="C:membrane"/>
    <property type="evidence" value="ECO:0007669"/>
    <property type="project" value="UniProtKB-SubCell"/>
</dbReference>
<comment type="subcellular location">
    <subcellularLocation>
        <location evidence="1">Membrane</location>
        <topology evidence="1">Multi-pass membrane protein</topology>
    </subcellularLocation>
</comment>
<dbReference type="EMBL" id="FNAC01000004">
    <property type="protein sequence ID" value="SDC70825.1"/>
    <property type="molecule type" value="Genomic_DNA"/>
</dbReference>
<feature type="transmembrane region" description="Helical" evidence="7">
    <location>
        <begin position="184"/>
        <end position="206"/>
    </location>
</feature>
<dbReference type="OrthoDB" id="9786183at2"/>
<keyword evidence="5 7" id="KW-1133">Transmembrane helix</keyword>
<feature type="transmembrane region" description="Helical" evidence="7">
    <location>
        <begin position="28"/>
        <end position="49"/>
    </location>
</feature>
<feature type="transmembrane region" description="Helical" evidence="7">
    <location>
        <begin position="159"/>
        <end position="177"/>
    </location>
</feature>
<evidence type="ECO:0000313" key="8">
    <source>
        <dbReference type="EMBL" id="SDC70825.1"/>
    </source>
</evidence>
<evidence type="ECO:0000313" key="9">
    <source>
        <dbReference type="Proteomes" id="UP000199060"/>
    </source>
</evidence>
<sequence length="302" mass="32859">MTGALIAFLFLLGGLILQQKKDFPREKAIKWVNSYLFNLVLPALALLYIPQIQPGWDLLIPISAAWLTFFVSWLFFSVLGKIGNWSPQVIGCLSIVAGLANTSFLGFPIIEALYGKEGLPIALLMDQGGSFLLVSSVAIILGSLYSHQKGNLAAIPMKILKFPPFGFLIGTLVMSLMNWSTPDFLLPILAAIGRTMAPVALLAIGLRFGVEKADLRSTYFWLGLAYRLVLAPAIVFLIYRSFLDPDSLTFKVTVMESAMAPMITGSIVAINYNLAPRLAALLSGLGMLISVLSLGVWYLLLG</sequence>
<dbReference type="Pfam" id="PF03547">
    <property type="entry name" value="Mem_trans"/>
    <property type="match status" value="1"/>
</dbReference>
<evidence type="ECO:0008006" key="10">
    <source>
        <dbReference type="Google" id="ProtNLM"/>
    </source>
</evidence>
<dbReference type="STRING" id="686796.SAMN04488104_100456"/>
<gene>
    <name evidence="8" type="ORF">SAMN04488104_100456</name>
</gene>